<dbReference type="Pfam" id="PF00059">
    <property type="entry name" value="Lectin_C"/>
    <property type="match status" value="1"/>
</dbReference>
<feature type="domain" description="C-type lectin" evidence="9">
    <location>
        <begin position="162"/>
        <end position="272"/>
    </location>
</feature>
<dbReference type="PANTHER" id="PTHR45713:SF6">
    <property type="entry name" value="F5_8 TYPE C DOMAIN-CONTAINING PROTEIN"/>
    <property type="match status" value="1"/>
</dbReference>
<dbReference type="Gene3D" id="2.60.120.260">
    <property type="entry name" value="Galactose-binding domain-like"/>
    <property type="match status" value="1"/>
</dbReference>
<organism evidence="10 11">
    <name type="scientific">Parambassis ranga</name>
    <name type="common">Indian glassy fish</name>
    <dbReference type="NCBI Taxonomy" id="210632"/>
    <lineage>
        <taxon>Eukaryota</taxon>
        <taxon>Metazoa</taxon>
        <taxon>Chordata</taxon>
        <taxon>Craniata</taxon>
        <taxon>Vertebrata</taxon>
        <taxon>Euteleostomi</taxon>
        <taxon>Actinopterygii</taxon>
        <taxon>Neopterygii</taxon>
        <taxon>Teleostei</taxon>
        <taxon>Neoteleostei</taxon>
        <taxon>Acanthomorphata</taxon>
        <taxon>Ovalentaria</taxon>
        <taxon>Ambassidae</taxon>
        <taxon>Parambassis</taxon>
    </lineage>
</organism>
<keyword evidence="4" id="KW-0479">Metal-binding</keyword>
<dbReference type="GO" id="GO:0010185">
    <property type="term" value="P:regulation of cellular defense response"/>
    <property type="evidence" value="ECO:0007669"/>
    <property type="project" value="UniProtKB-ARBA"/>
</dbReference>
<proteinExistence type="inferred from homology"/>
<keyword evidence="6" id="KW-0106">Calcium</keyword>
<dbReference type="InterPro" id="IPR001304">
    <property type="entry name" value="C-type_lectin-like"/>
</dbReference>
<dbReference type="InterPro" id="IPR006585">
    <property type="entry name" value="FTP1"/>
</dbReference>
<name>A0A6P7JUE8_9TELE</name>
<dbReference type="InParanoid" id="A0A6P7JUE8"/>
<dbReference type="PANTHER" id="PTHR45713">
    <property type="entry name" value="FTP DOMAIN-CONTAINING PROTEIN"/>
    <property type="match status" value="1"/>
</dbReference>
<dbReference type="SMART" id="SM00607">
    <property type="entry name" value="FTP"/>
    <property type="match status" value="1"/>
</dbReference>
<dbReference type="Gene3D" id="3.10.100.10">
    <property type="entry name" value="Mannose-Binding Protein A, subunit A"/>
    <property type="match status" value="1"/>
</dbReference>
<dbReference type="AlphaFoldDB" id="A0A6P7JUE8"/>
<evidence type="ECO:0000313" key="11">
    <source>
        <dbReference type="RefSeq" id="XP_028280584.1"/>
    </source>
</evidence>
<comment type="subunit">
    <text evidence="3">Homotrimer.</text>
</comment>
<accession>A0A6P7JUE8</accession>
<dbReference type="CDD" id="cd00037">
    <property type="entry name" value="CLECT"/>
    <property type="match status" value="1"/>
</dbReference>
<evidence type="ECO:0000256" key="7">
    <source>
        <dbReference type="ARBA" id="ARBA00023157"/>
    </source>
</evidence>
<keyword evidence="8" id="KW-0732">Signal</keyword>
<dbReference type="InterPro" id="IPR016187">
    <property type="entry name" value="CTDL_fold"/>
</dbReference>
<dbReference type="GO" id="GO:0046872">
    <property type="term" value="F:metal ion binding"/>
    <property type="evidence" value="ECO:0007669"/>
    <property type="project" value="UniProtKB-KW"/>
</dbReference>
<keyword evidence="7" id="KW-1015">Disulfide bond</keyword>
<keyword evidence="5" id="KW-0430">Lectin</keyword>
<dbReference type="InterPro" id="IPR016186">
    <property type="entry name" value="C-type_lectin-like/link_sf"/>
</dbReference>
<dbReference type="GO" id="GO:0042806">
    <property type="term" value="F:fucose binding"/>
    <property type="evidence" value="ECO:0007669"/>
    <property type="project" value="UniProtKB-ARBA"/>
</dbReference>
<evidence type="ECO:0000256" key="1">
    <source>
        <dbReference type="ARBA" id="ARBA00002219"/>
    </source>
</evidence>
<comment type="function">
    <text evidence="1">Acts as a defensive agent. Recognizes blood group fucosylated oligosaccharides including A, B, H and Lewis B-type antigens. Does not recognize Lewis A antigen and has low affinity for monovalent haptens.</text>
</comment>
<dbReference type="RefSeq" id="XP_028280584.1">
    <property type="nucleotide sequence ID" value="XM_028424783.1"/>
</dbReference>
<dbReference type="OrthoDB" id="441660at2759"/>
<dbReference type="InterPro" id="IPR008979">
    <property type="entry name" value="Galactose-bd-like_sf"/>
</dbReference>
<evidence type="ECO:0000256" key="2">
    <source>
        <dbReference type="ARBA" id="ARBA00010147"/>
    </source>
</evidence>
<dbReference type="Pfam" id="PF22633">
    <property type="entry name" value="F5_F8_type_C_2"/>
    <property type="match status" value="1"/>
</dbReference>
<evidence type="ECO:0000259" key="9">
    <source>
        <dbReference type="PROSITE" id="PS50041"/>
    </source>
</evidence>
<feature type="chain" id="PRO_5027955647" evidence="8">
    <location>
        <begin position="17"/>
        <end position="277"/>
    </location>
</feature>
<dbReference type="GeneID" id="114448085"/>
<keyword evidence="10" id="KW-1185">Reference proteome</keyword>
<dbReference type="Proteomes" id="UP000515145">
    <property type="component" value="Chromosome 16"/>
</dbReference>
<evidence type="ECO:0000256" key="5">
    <source>
        <dbReference type="ARBA" id="ARBA00022734"/>
    </source>
</evidence>
<evidence type="ECO:0000256" key="6">
    <source>
        <dbReference type="ARBA" id="ARBA00022837"/>
    </source>
</evidence>
<comment type="similarity">
    <text evidence="2">Belongs to the fucolectin family.</text>
</comment>
<dbReference type="PROSITE" id="PS50041">
    <property type="entry name" value="C_TYPE_LECTIN_2"/>
    <property type="match status" value="1"/>
</dbReference>
<gene>
    <name evidence="11" type="primary">LOC114448085</name>
</gene>
<protein>
    <submittedName>
        <fullName evidence="11">Fucolectin-1-like</fullName>
    </submittedName>
</protein>
<evidence type="ECO:0000256" key="8">
    <source>
        <dbReference type="SAM" id="SignalP"/>
    </source>
</evidence>
<feature type="signal peptide" evidence="8">
    <location>
        <begin position="1"/>
        <end position="16"/>
    </location>
</feature>
<dbReference type="GO" id="GO:0001868">
    <property type="term" value="P:regulation of complement activation, lectin pathway"/>
    <property type="evidence" value="ECO:0007669"/>
    <property type="project" value="UniProtKB-ARBA"/>
</dbReference>
<evidence type="ECO:0000256" key="3">
    <source>
        <dbReference type="ARBA" id="ARBA00011233"/>
    </source>
</evidence>
<dbReference type="SUPFAM" id="SSF56436">
    <property type="entry name" value="C-type lectin-like"/>
    <property type="match status" value="1"/>
</dbReference>
<dbReference type="SMART" id="SM00034">
    <property type="entry name" value="CLECT"/>
    <property type="match status" value="1"/>
</dbReference>
<dbReference type="InterPro" id="IPR051941">
    <property type="entry name" value="BG_Antigen-Binding_Lectin"/>
</dbReference>
<reference evidence="11" key="1">
    <citation type="submission" date="2025-08" db="UniProtKB">
        <authorList>
            <consortium name="RefSeq"/>
        </authorList>
    </citation>
    <scope>IDENTIFICATION</scope>
</reference>
<evidence type="ECO:0000256" key="4">
    <source>
        <dbReference type="ARBA" id="ARBA00022723"/>
    </source>
</evidence>
<dbReference type="SUPFAM" id="SSF49785">
    <property type="entry name" value="Galactose-binding domain-like"/>
    <property type="match status" value="1"/>
</dbReference>
<sequence>MQRSLLLISLIAVCNAESLDLTRKTVTQSSTWCDNPTQNKDEYSANKAIDGKTETCSHTKGENSSWWNIDLLGVYDISSVTIYNKNSNNGNIDKAQIHISNSRRDNFTANSKYINITDFKMQQYNNYSVNASGRYITVFSSALKFIVVCEININATKKASPFKLITQDKTWVEALEHCRDKNMELASIINEETQAWAELEAMNAVSAHVWLGLRYTCTLNFWFWISDHVVKFDRWDPERNTTNNCDESAVMRKSDYLWVPTPDGEKHNFICSKDTFQ</sequence>
<evidence type="ECO:0000313" key="10">
    <source>
        <dbReference type="Proteomes" id="UP000515145"/>
    </source>
</evidence>